<dbReference type="InterPro" id="IPR011010">
    <property type="entry name" value="DNA_brk_join_enz"/>
</dbReference>
<evidence type="ECO:0000259" key="6">
    <source>
        <dbReference type="PROSITE" id="PS51898"/>
    </source>
</evidence>
<proteinExistence type="predicted"/>
<dbReference type="EMBL" id="CP058601">
    <property type="protein sequence ID" value="QLG48737.1"/>
    <property type="molecule type" value="Genomic_DNA"/>
</dbReference>
<dbReference type="Gene3D" id="1.10.443.10">
    <property type="entry name" value="Intergrase catalytic core"/>
    <property type="match status" value="1"/>
</dbReference>
<dbReference type="GO" id="GO:0006310">
    <property type="term" value="P:DNA recombination"/>
    <property type="evidence" value="ECO:0007669"/>
    <property type="project" value="UniProtKB-KW"/>
</dbReference>
<keyword evidence="1" id="KW-0229">DNA integration</keyword>
<evidence type="ECO:0000256" key="2">
    <source>
        <dbReference type="ARBA" id="ARBA00023125"/>
    </source>
</evidence>
<dbReference type="InterPro" id="IPR013762">
    <property type="entry name" value="Integrase-like_cat_sf"/>
</dbReference>
<dbReference type="PANTHER" id="PTHR30349:SF41">
    <property type="entry name" value="INTEGRASE_RECOMBINASE PROTEIN MJ0367-RELATED"/>
    <property type="match status" value="1"/>
</dbReference>
<dbReference type="GO" id="GO:0015074">
    <property type="term" value="P:DNA integration"/>
    <property type="evidence" value="ECO:0007669"/>
    <property type="project" value="UniProtKB-KW"/>
</dbReference>
<keyword evidence="2 4" id="KW-0238">DNA-binding</keyword>
<evidence type="ECO:0000256" key="4">
    <source>
        <dbReference type="PROSITE-ProRule" id="PRU01248"/>
    </source>
</evidence>
<reference evidence="8 9" key="1">
    <citation type="submission" date="2020-07" db="EMBL/GenBank/DDBJ databases">
        <authorList>
            <person name="Cui H."/>
        </authorList>
    </citation>
    <scope>NUCLEOTIDE SEQUENCE [LARGE SCALE GENOMIC DNA]</scope>
    <source>
        <strain evidence="8 9">YPL8</strain>
    </source>
</reference>
<dbReference type="GO" id="GO:0003677">
    <property type="term" value="F:DNA binding"/>
    <property type="evidence" value="ECO:0007669"/>
    <property type="project" value="UniProtKB-UniRule"/>
</dbReference>
<feature type="compositionally biased region" description="Basic and acidic residues" evidence="5">
    <location>
        <begin position="323"/>
        <end position="346"/>
    </location>
</feature>
<evidence type="ECO:0000313" key="8">
    <source>
        <dbReference type="EMBL" id="QLG48737.1"/>
    </source>
</evidence>
<dbReference type="InterPro" id="IPR002104">
    <property type="entry name" value="Integrase_catalytic"/>
</dbReference>
<dbReference type="CDD" id="cd00397">
    <property type="entry name" value="DNA_BRE_C"/>
    <property type="match status" value="1"/>
</dbReference>
<dbReference type="Proteomes" id="UP000509241">
    <property type="component" value="Chromosome"/>
</dbReference>
<dbReference type="Gene3D" id="1.10.150.130">
    <property type="match status" value="1"/>
</dbReference>
<feature type="compositionally biased region" description="Basic and acidic residues" evidence="5">
    <location>
        <begin position="304"/>
        <end position="313"/>
    </location>
</feature>
<dbReference type="InterPro" id="IPR010998">
    <property type="entry name" value="Integrase_recombinase_N"/>
</dbReference>
<keyword evidence="9" id="KW-1185">Reference proteome</keyword>
<evidence type="ECO:0000256" key="5">
    <source>
        <dbReference type="SAM" id="MobiDB-lite"/>
    </source>
</evidence>
<dbReference type="SUPFAM" id="SSF56349">
    <property type="entry name" value="DNA breaking-rejoining enzymes"/>
    <property type="match status" value="1"/>
</dbReference>
<organism evidence="8 9">
    <name type="scientific">Natrinema halophilum</name>
    <dbReference type="NCBI Taxonomy" id="1699371"/>
    <lineage>
        <taxon>Archaea</taxon>
        <taxon>Methanobacteriati</taxon>
        <taxon>Methanobacteriota</taxon>
        <taxon>Stenosarchaea group</taxon>
        <taxon>Halobacteria</taxon>
        <taxon>Halobacteriales</taxon>
        <taxon>Natrialbaceae</taxon>
        <taxon>Natrinema</taxon>
    </lineage>
</organism>
<evidence type="ECO:0000256" key="1">
    <source>
        <dbReference type="ARBA" id="ARBA00022908"/>
    </source>
</evidence>
<dbReference type="PROSITE" id="PS51898">
    <property type="entry name" value="TYR_RECOMBINASE"/>
    <property type="match status" value="1"/>
</dbReference>
<dbReference type="PROSITE" id="PS51900">
    <property type="entry name" value="CB"/>
    <property type="match status" value="1"/>
</dbReference>
<dbReference type="PANTHER" id="PTHR30349">
    <property type="entry name" value="PHAGE INTEGRASE-RELATED"/>
    <property type="match status" value="1"/>
</dbReference>
<keyword evidence="3" id="KW-0233">DNA recombination</keyword>
<dbReference type="RefSeq" id="WP_179260474.1">
    <property type="nucleotide sequence ID" value="NZ_CP058601.1"/>
</dbReference>
<dbReference type="InterPro" id="IPR004107">
    <property type="entry name" value="Integrase_SAM-like_N"/>
</dbReference>
<sequence length="346" mass="40006">MSDNLEPITPLEAVNLYLEARDDAAENTMEAQDYRLRAFIMWCDEEGVANLNELSGRDMYAYRIWRREGRYSGDALASVTLRGDMATMRAFLRFCGKIDAVREDLYDQVPLPRTDGVDVSKTTLDPDRAIAIVDYLERYEYASRRHLTVLLLWHTGCRVGELRALDLGDLDLEGERPRADGPAVHFVHRPETDTPLKNKEKGERWNVISAHVAQTVQDYIDSPRVDIVDEHGRSPLVTTQYGRVSVSACRDTLYRVTRPCWRDEACPHDRDPDDCEWTHYSKMSQCPSSRSPHDVRSGRVTAHRLSDEDRSLVSDRMNASEEILDKHYDRRSERQKAEQRRRSFEL</sequence>
<gene>
    <name evidence="8" type="ORF">HYG82_07695</name>
</gene>
<dbReference type="GeneID" id="56033164"/>
<dbReference type="AlphaFoldDB" id="A0A7D5KQV4"/>
<dbReference type="OrthoDB" id="198497at2157"/>
<feature type="domain" description="Tyr recombinase" evidence="6">
    <location>
        <begin position="119"/>
        <end position="341"/>
    </location>
</feature>
<evidence type="ECO:0000313" key="9">
    <source>
        <dbReference type="Proteomes" id="UP000509241"/>
    </source>
</evidence>
<protein>
    <submittedName>
        <fullName evidence="8">Site-specific integrase</fullName>
    </submittedName>
</protein>
<evidence type="ECO:0000259" key="7">
    <source>
        <dbReference type="PROSITE" id="PS51900"/>
    </source>
</evidence>
<dbReference type="InterPro" id="IPR044068">
    <property type="entry name" value="CB"/>
</dbReference>
<dbReference type="InterPro" id="IPR050090">
    <property type="entry name" value="Tyrosine_recombinase_XerCD"/>
</dbReference>
<dbReference type="KEGG" id="haly:HYG82_07695"/>
<feature type="region of interest" description="Disordered" evidence="5">
    <location>
        <begin position="283"/>
        <end position="346"/>
    </location>
</feature>
<name>A0A7D5KQV4_9EURY</name>
<accession>A0A7D5KQV4</accession>
<evidence type="ECO:0000256" key="3">
    <source>
        <dbReference type="ARBA" id="ARBA00023172"/>
    </source>
</evidence>
<dbReference type="Pfam" id="PF02899">
    <property type="entry name" value="Phage_int_SAM_1"/>
    <property type="match status" value="1"/>
</dbReference>
<feature type="domain" description="Core-binding (CB)" evidence="7">
    <location>
        <begin position="8"/>
        <end position="96"/>
    </location>
</feature>